<dbReference type="InterPro" id="IPR026992">
    <property type="entry name" value="DIOX_N"/>
</dbReference>
<keyword evidence="1" id="KW-0479">Metal-binding</keyword>
<keyword evidence="1" id="KW-0408">Iron</keyword>
<dbReference type="EMBL" id="MCGR01000001">
    <property type="protein sequence ID" value="ORY92689.1"/>
    <property type="molecule type" value="Genomic_DNA"/>
</dbReference>
<comment type="caution">
    <text evidence="3">The sequence shown here is derived from an EMBL/GenBank/DDBJ whole genome shotgun (WGS) entry which is preliminary data.</text>
</comment>
<keyword evidence="1" id="KW-0560">Oxidoreductase</keyword>
<proteinExistence type="inferred from homology"/>
<dbReference type="GO" id="GO:0016491">
    <property type="term" value="F:oxidoreductase activity"/>
    <property type="evidence" value="ECO:0007669"/>
    <property type="project" value="UniProtKB-KW"/>
</dbReference>
<dbReference type="InterPro" id="IPR044861">
    <property type="entry name" value="IPNS-like_FE2OG_OXY"/>
</dbReference>
<dbReference type="PROSITE" id="PS51471">
    <property type="entry name" value="FE2OG_OXY"/>
    <property type="match status" value="1"/>
</dbReference>
<reference evidence="3 4" key="1">
    <citation type="submission" date="2016-07" db="EMBL/GenBank/DDBJ databases">
        <title>Pervasive Adenine N6-methylation of Active Genes in Fungi.</title>
        <authorList>
            <consortium name="DOE Joint Genome Institute"/>
            <person name="Mondo S.J."/>
            <person name="Dannebaum R.O."/>
            <person name="Kuo R.C."/>
            <person name="Labutti K."/>
            <person name="Haridas S."/>
            <person name="Kuo A."/>
            <person name="Salamov A."/>
            <person name="Ahrendt S.R."/>
            <person name="Lipzen A."/>
            <person name="Sullivan W."/>
            <person name="Andreopoulos W.B."/>
            <person name="Clum A."/>
            <person name="Lindquist E."/>
            <person name="Daum C."/>
            <person name="Ramamoorthy G.K."/>
            <person name="Gryganskyi A."/>
            <person name="Culley D."/>
            <person name="Magnuson J.K."/>
            <person name="James T.Y."/>
            <person name="O'Malley M.A."/>
            <person name="Stajich J.E."/>
            <person name="Spatafora J.W."/>
            <person name="Visel A."/>
            <person name="Grigoriev I.V."/>
        </authorList>
    </citation>
    <scope>NUCLEOTIDE SEQUENCE [LARGE SCALE GENOMIC DNA]</scope>
    <source>
        <strain evidence="3 4">62-1032</strain>
    </source>
</reference>
<dbReference type="Gene3D" id="2.60.120.330">
    <property type="entry name" value="B-lactam Antibiotic, Isopenicillin N Synthase, Chain"/>
    <property type="match status" value="1"/>
</dbReference>
<dbReference type="PANTHER" id="PTHR47990">
    <property type="entry name" value="2-OXOGLUTARATE (2OG) AND FE(II)-DEPENDENT OXYGENASE SUPERFAMILY PROTEIN-RELATED"/>
    <property type="match status" value="1"/>
</dbReference>
<dbReference type="GO" id="GO:0046872">
    <property type="term" value="F:metal ion binding"/>
    <property type="evidence" value="ECO:0007669"/>
    <property type="project" value="UniProtKB-KW"/>
</dbReference>
<dbReference type="InterPro" id="IPR027443">
    <property type="entry name" value="IPNS-like_sf"/>
</dbReference>
<comment type="similarity">
    <text evidence="1">Belongs to the iron/ascorbate-dependent oxidoreductase family.</text>
</comment>
<dbReference type="OrthoDB" id="288590at2759"/>
<dbReference type="Proteomes" id="UP000193467">
    <property type="component" value="Unassembled WGS sequence"/>
</dbReference>
<dbReference type="Pfam" id="PF03171">
    <property type="entry name" value="2OG-FeII_Oxy"/>
    <property type="match status" value="1"/>
</dbReference>
<dbReference type="STRING" id="106004.A0A1Y2G6L0"/>
<dbReference type="SUPFAM" id="SSF51197">
    <property type="entry name" value="Clavaminate synthase-like"/>
    <property type="match status" value="1"/>
</dbReference>
<evidence type="ECO:0000259" key="2">
    <source>
        <dbReference type="PROSITE" id="PS51471"/>
    </source>
</evidence>
<sequence>MTLEASPIPLIDPNSCSSSELAAAIASAVSSVGFLHLKLSDELRAQAARAFSISKELFDEPLEHRLRCPNENGNGHVRFQANRLEESKGAGDLKENFVYGRHGMEESKTSQPLPPSLKRNQAEVDVFHASCYKLTCTLLDAFSVALNLPPEYFVERHFQGGCGMAFINYPPVASGAGAEGVARASAHKDWGSLTLLFQEEQGTPGLEVYLADAAVEAVKSSKPMELMSDLDLAKCGQWFPAPIIPGTVLVNVGLAMEGWTGGLFKATLHRVLTHSAPDGSFSGRKSIAYFVQPSDNVVLNPIAPDGTITITSSALTSKAFYEARMAASAAAAAASS</sequence>
<keyword evidence="4" id="KW-1185">Reference proteome</keyword>
<dbReference type="Pfam" id="PF14226">
    <property type="entry name" value="DIOX_N"/>
    <property type="match status" value="1"/>
</dbReference>
<dbReference type="InterPro" id="IPR050231">
    <property type="entry name" value="Iron_ascorbate_oxido_reductase"/>
</dbReference>
<accession>A0A1Y2G6L0</accession>
<feature type="domain" description="Fe2OG dioxygenase" evidence="2">
    <location>
        <begin position="160"/>
        <end position="293"/>
    </location>
</feature>
<gene>
    <name evidence="3" type="ORF">BCR35DRAFT_349034</name>
</gene>
<dbReference type="InParanoid" id="A0A1Y2G6L0"/>
<dbReference type="AlphaFoldDB" id="A0A1Y2G6L0"/>
<name>A0A1Y2G6L0_9BASI</name>
<evidence type="ECO:0000256" key="1">
    <source>
        <dbReference type="RuleBase" id="RU003682"/>
    </source>
</evidence>
<evidence type="ECO:0000313" key="3">
    <source>
        <dbReference type="EMBL" id="ORY92689.1"/>
    </source>
</evidence>
<dbReference type="InterPro" id="IPR005123">
    <property type="entry name" value="Oxoglu/Fe-dep_dioxygenase_dom"/>
</dbReference>
<evidence type="ECO:0000313" key="4">
    <source>
        <dbReference type="Proteomes" id="UP000193467"/>
    </source>
</evidence>
<protein>
    <recommendedName>
        <fullName evidence="2">Fe2OG dioxygenase domain-containing protein</fullName>
    </recommendedName>
</protein>
<organism evidence="3 4">
    <name type="scientific">Leucosporidium creatinivorum</name>
    <dbReference type="NCBI Taxonomy" id="106004"/>
    <lineage>
        <taxon>Eukaryota</taxon>
        <taxon>Fungi</taxon>
        <taxon>Dikarya</taxon>
        <taxon>Basidiomycota</taxon>
        <taxon>Pucciniomycotina</taxon>
        <taxon>Microbotryomycetes</taxon>
        <taxon>Leucosporidiales</taxon>
        <taxon>Leucosporidium</taxon>
    </lineage>
</organism>